<dbReference type="GO" id="GO:0016705">
    <property type="term" value="F:oxidoreductase activity, acting on paired donors, with incorporation or reduction of molecular oxygen"/>
    <property type="evidence" value="ECO:0007669"/>
    <property type="project" value="InterPro"/>
</dbReference>
<accession>A0A2B7Z5M2</accession>
<dbReference type="PANTHER" id="PTHR24305:SF157">
    <property type="entry name" value="N-ACETYLTRYPTOPHAN 6-HYDROXYLASE IVOC-RELATED"/>
    <property type="match status" value="1"/>
</dbReference>
<dbReference type="FunFam" id="1.10.630.10:FF:000069">
    <property type="entry name" value="Cytochrome P450, putative (Eurofung)"/>
    <property type="match status" value="1"/>
</dbReference>
<dbReference type="EMBL" id="PDND01000118">
    <property type="protein sequence ID" value="PGH31674.1"/>
    <property type="molecule type" value="Genomic_DNA"/>
</dbReference>
<comment type="caution">
    <text evidence="13">The sequence shown here is derived from an EMBL/GenBank/DDBJ whole genome shotgun (WGS) entry which is preliminary data.</text>
</comment>
<gene>
    <name evidence="13" type="ORF">GX50_05514</name>
</gene>
<dbReference type="GO" id="GO:0004497">
    <property type="term" value="F:monooxygenase activity"/>
    <property type="evidence" value="ECO:0007669"/>
    <property type="project" value="UniProtKB-KW"/>
</dbReference>
<dbReference type="GO" id="GO:0016020">
    <property type="term" value="C:membrane"/>
    <property type="evidence" value="ECO:0007669"/>
    <property type="project" value="UniProtKB-SubCell"/>
</dbReference>
<dbReference type="SUPFAM" id="SSF48264">
    <property type="entry name" value="Cytochrome P450"/>
    <property type="match status" value="2"/>
</dbReference>
<dbReference type="InterPro" id="IPR036396">
    <property type="entry name" value="Cyt_P450_sf"/>
</dbReference>
<dbReference type="Pfam" id="PF00067">
    <property type="entry name" value="p450"/>
    <property type="match status" value="2"/>
</dbReference>
<dbReference type="CDD" id="cd11062">
    <property type="entry name" value="CYP58-like"/>
    <property type="match status" value="1"/>
</dbReference>
<proteinExistence type="inferred from homology"/>
<dbReference type="Gene3D" id="1.10.630.10">
    <property type="entry name" value="Cytochrome P450"/>
    <property type="match status" value="2"/>
</dbReference>
<evidence type="ECO:0000256" key="4">
    <source>
        <dbReference type="ARBA" id="ARBA00022617"/>
    </source>
</evidence>
<keyword evidence="10" id="KW-0503">Monooxygenase</keyword>
<keyword evidence="7 12" id="KW-1133">Transmembrane helix</keyword>
<comment type="similarity">
    <text evidence="3">Belongs to the cytochrome P450 family.</text>
</comment>
<evidence type="ECO:0000256" key="1">
    <source>
        <dbReference type="ARBA" id="ARBA00001971"/>
    </source>
</evidence>
<dbReference type="InterPro" id="IPR017972">
    <property type="entry name" value="Cyt_P450_CS"/>
</dbReference>
<keyword evidence="4" id="KW-0349">Heme</keyword>
<keyword evidence="5 12" id="KW-0812">Transmembrane</keyword>
<dbReference type="PRINTS" id="PR00385">
    <property type="entry name" value="P450"/>
</dbReference>
<evidence type="ECO:0000256" key="6">
    <source>
        <dbReference type="ARBA" id="ARBA00022723"/>
    </source>
</evidence>
<keyword evidence="11 12" id="KW-0472">Membrane</keyword>
<sequence length="996" mass="114074">MDGIFQCHVGGHGCKLAEALLNKVDHLTTTPRFLVAICAFSIIYIAVGVIYRLYISPLSKFPGPKLAAATLWYEFYYDAVCKGRYTFKIKELHQKYGPIIRVSPYELHIDDPDYYHVLYSYSSARDKYRYYLEPFGFPLSAFGTENHYKHRLRRGAMNPFFCSRSVTQREGLVHRLVHKLCEHMEQFQVTGKTVPLSLGYTCLATDLITSYVLDEGSKCLDTPEWLPHWRRALRSLSEMVMISRQVIWLLQILKHFPQDWATASNPGLGFFFELEEQCRQRIDQIQIDRGKDSWSTEKEISRGYTLIDQILDSRLAVEEKTPDRILQELRSTTAAGVETTSNALTVITYHLLNNPNKLQRLRDELSTLGDNWTCEPQGQELEKLPYLTSVILEGLRLSYGVSTRLQRKSPAQVIQYKQYYIPPGTPVGMTSVLMHHNETIFPDSYKFVPERWLDLMERRRLERYLVSFGKGSRRCVGQRLAQTTLLIAIATIFRKFELELRDTSKDDIEIGRDLFVPRPKNMKSIGLQYAQLLIGQTYNQITASSPNSVALSWMRKFPDADLIRYFAPGNHELVVVNSPRAFREVTFTHAYAFAKPKFLKRMVGDMTGRGLFFAEGDVHRSQKKLLAGPFLNSNVKNLLPVFNLKADELCSSLGVEVQNSKTGVIEISSLISKSTLDIIGQAILGLELDGHSFARELAQYYHTIFSSTMISRIMLLLNTWVPIRQILPMRTNREYINANNMIKQILKKHVQERVHEIRNLHRGGSRSPARDILTLIIQEQLKSCDECNEDEIVDHLRTFLAAGQETVGTTLIWALHALASHQDVQDRLRREVRAIDNGNGNDVKYSDICNLEFLDYFVKEVLRCYPPSTCSMREAVHDISICGKLIPAGTPVLMFPIMPQSNSIIWGRDSEKFDPSRWESLPSTARDAYAFQAFNTGPRTCLGKSFAMLEIKVLVMKLVTRWRFCHVSKPVVLQRIGLLFKPANGLELKIEPAFFT</sequence>
<evidence type="ECO:0000256" key="2">
    <source>
        <dbReference type="ARBA" id="ARBA00004167"/>
    </source>
</evidence>
<organism evidence="13 14">
    <name type="scientific">[Emmonsia] crescens</name>
    <dbReference type="NCBI Taxonomy" id="73230"/>
    <lineage>
        <taxon>Eukaryota</taxon>
        <taxon>Fungi</taxon>
        <taxon>Dikarya</taxon>
        <taxon>Ascomycota</taxon>
        <taxon>Pezizomycotina</taxon>
        <taxon>Eurotiomycetes</taxon>
        <taxon>Eurotiomycetidae</taxon>
        <taxon>Onygenales</taxon>
        <taxon>Ajellomycetaceae</taxon>
        <taxon>Emergomyces</taxon>
    </lineage>
</organism>
<keyword evidence="8" id="KW-0560">Oxidoreductase</keyword>
<protein>
    <recommendedName>
        <fullName evidence="15">Cytochrome P450</fullName>
    </recommendedName>
</protein>
<keyword evidence="6" id="KW-0479">Metal-binding</keyword>
<dbReference type="AlphaFoldDB" id="A0A2B7Z5M2"/>
<comment type="subcellular location">
    <subcellularLocation>
        <location evidence="2">Membrane</location>
        <topology evidence="2">Single-pass membrane protein</topology>
    </subcellularLocation>
</comment>
<feature type="transmembrane region" description="Helical" evidence="12">
    <location>
        <begin position="33"/>
        <end position="54"/>
    </location>
</feature>
<dbReference type="VEuPathDB" id="FungiDB:EMCG_01352"/>
<dbReference type="PANTHER" id="PTHR24305">
    <property type="entry name" value="CYTOCHROME P450"/>
    <property type="match status" value="1"/>
</dbReference>
<dbReference type="GO" id="GO:0020037">
    <property type="term" value="F:heme binding"/>
    <property type="evidence" value="ECO:0007669"/>
    <property type="project" value="InterPro"/>
</dbReference>
<evidence type="ECO:0000256" key="5">
    <source>
        <dbReference type="ARBA" id="ARBA00022692"/>
    </source>
</evidence>
<evidence type="ECO:0008006" key="15">
    <source>
        <dbReference type="Google" id="ProtNLM"/>
    </source>
</evidence>
<dbReference type="InterPro" id="IPR001128">
    <property type="entry name" value="Cyt_P450"/>
</dbReference>
<dbReference type="InterPro" id="IPR050121">
    <property type="entry name" value="Cytochrome_P450_monoxygenase"/>
</dbReference>
<comment type="cofactor">
    <cofactor evidence="1">
        <name>heme</name>
        <dbReference type="ChEBI" id="CHEBI:30413"/>
    </cofactor>
</comment>
<keyword evidence="14" id="KW-1185">Reference proteome</keyword>
<evidence type="ECO:0000256" key="10">
    <source>
        <dbReference type="ARBA" id="ARBA00023033"/>
    </source>
</evidence>
<evidence type="ECO:0000256" key="9">
    <source>
        <dbReference type="ARBA" id="ARBA00023004"/>
    </source>
</evidence>
<dbReference type="STRING" id="73230.A0A2B7Z5M2"/>
<evidence type="ECO:0000313" key="14">
    <source>
        <dbReference type="Proteomes" id="UP000226031"/>
    </source>
</evidence>
<dbReference type="PRINTS" id="PR00463">
    <property type="entry name" value="EP450I"/>
</dbReference>
<keyword evidence="9" id="KW-0408">Iron</keyword>
<evidence type="ECO:0000256" key="8">
    <source>
        <dbReference type="ARBA" id="ARBA00023002"/>
    </source>
</evidence>
<dbReference type="PROSITE" id="PS00086">
    <property type="entry name" value="CYTOCHROME_P450"/>
    <property type="match status" value="2"/>
</dbReference>
<evidence type="ECO:0000256" key="3">
    <source>
        <dbReference type="ARBA" id="ARBA00010617"/>
    </source>
</evidence>
<evidence type="ECO:0000313" key="13">
    <source>
        <dbReference type="EMBL" id="PGH31674.1"/>
    </source>
</evidence>
<dbReference type="VEuPathDB" id="FungiDB:EMCG_00128"/>
<dbReference type="GO" id="GO:0005506">
    <property type="term" value="F:iron ion binding"/>
    <property type="evidence" value="ECO:0007669"/>
    <property type="project" value="InterPro"/>
</dbReference>
<dbReference type="InterPro" id="IPR002401">
    <property type="entry name" value="Cyt_P450_E_grp-I"/>
</dbReference>
<evidence type="ECO:0000256" key="7">
    <source>
        <dbReference type="ARBA" id="ARBA00022989"/>
    </source>
</evidence>
<name>A0A2B7Z5M2_9EURO</name>
<dbReference type="Proteomes" id="UP000226031">
    <property type="component" value="Unassembled WGS sequence"/>
</dbReference>
<evidence type="ECO:0000256" key="11">
    <source>
        <dbReference type="ARBA" id="ARBA00023136"/>
    </source>
</evidence>
<reference evidence="13 14" key="1">
    <citation type="submission" date="2017-10" db="EMBL/GenBank/DDBJ databases">
        <title>Comparative genomics in systemic dimorphic fungi from Ajellomycetaceae.</title>
        <authorList>
            <person name="Munoz J.F."/>
            <person name="Mcewen J.G."/>
            <person name="Clay O.K."/>
            <person name="Cuomo C.A."/>
        </authorList>
    </citation>
    <scope>NUCLEOTIDE SEQUENCE [LARGE SCALE GENOMIC DNA]</scope>
    <source>
        <strain evidence="13 14">UAMH4076</strain>
    </source>
</reference>
<evidence type="ECO:0000256" key="12">
    <source>
        <dbReference type="SAM" id="Phobius"/>
    </source>
</evidence>